<dbReference type="HOGENOM" id="CLU_1856816_0_0_1"/>
<reference evidence="2" key="1">
    <citation type="journal article" date="2011" name="PLoS Pathog.">
        <title>Comparative genomics yields insights into niche adaptation of plant vascular wilt pathogens.</title>
        <authorList>
            <person name="Klosterman S.J."/>
            <person name="Subbarao K.V."/>
            <person name="Kang S."/>
            <person name="Veronese P."/>
            <person name="Gold S.E."/>
            <person name="Thomma B.P.H.J."/>
            <person name="Chen Z."/>
            <person name="Henrissat B."/>
            <person name="Lee Y.-H."/>
            <person name="Park J."/>
            <person name="Garcia-Pedrajas M.D."/>
            <person name="Barbara D.J."/>
            <person name="Anchieta A."/>
            <person name="de Jonge R."/>
            <person name="Santhanam P."/>
            <person name="Maruthachalam K."/>
            <person name="Atallah Z."/>
            <person name="Amyotte S.G."/>
            <person name="Paz Z."/>
            <person name="Inderbitzin P."/>
            <person name="Hayes R.J."/>
            <person name="Heiman D.I."/>
            <person name="Young S."/>
            <person name="Zeng Q."/>
            <person name="Engels R."/>
            <person name="Galagan J."/>
            <person name="Cuomo C.A."/>
            <person name="Dobinson K.F."/>
            <person name="Ma L.-J."/>
        </authorList>
    </citation>
    <scope>NUCLEOTIDE SEQUENCE [LARGE SCALE GENOMIC DNA]</scope>
    <source>
        <strain evidence="2">VaMs.102 / ATCC MYA-4576 / FGSC 10136</strain>
    </source>
</reference>
<evidence type="ECO:0000313" key="1">
    <source>
        <dbReference type="EMBL" id="EEY22513.1"/>
    </source>
</evidence>
<dbReference type="GeneID" id="9534571"/>
<proteinExistence type="predicted"/>
<dbReference type="KEGG" id="val:VDBG_08623"/>
<dbReference type="AlphaFoldDB" id="C9SUP8"/>
<gene>
    <name evidence="1" type="ORF">VDBG_08623</name>
</gene>
<protein>
    <submittedName>
        <fullName evidence="1">Uncharacterized protein</fullName>
    </submittedName>
</protein>
<name>C9SUP8_VERA1</name>
<dbReference type="Proteomes" id="UP000008698">
    <property type="component" value="Unassembled WGS sequence"/>
</dbReference>
<accession>C9SUP8</accession>
<evidence type="ECO:0000313" key="2">
    <source>
        <dbReference type="Proteomes" id="UP000008698"/>
    </source>
</evidence>
<keyword evidence="2" id="KW-1185">Reference proteome</keyword>
<dbReference type="RefSeq" id="XP_003000827.1">
    <property type="nucleotide sequence ID" value="XM_003000781.1"/>
</dbReference>
<dbReference type="EMBL" id="DS985226">
    <property type="protein sequence ID" value="EEY22513.1"/>
    <property type="molecule type" value="Genomic_DNA"/>
</dbReference>
<organism evidence="2">
    <name type="scientific">Verticillium alfalfae (strain VaMs.102 / ATCC MYA-4576 / FGSC 10136)</name>
    <name type="common">Verticillium wilt of alfalfa</name>
    <name type="synonym">Verticillium albo-atrum</name>
    <dbReference type="NCBI Taxonomy" id="526221"/>
    <lineage>
        <taxon>Eukaryota</taxon>
        <taxon>Fungi</taxon>
        <taxon>Dikarya</taxon>
        <taxon>Ascomycota</taxon>
        <taxon>Pezizomycotina</taxon>
        <taxon>Sordariomycetes</taxon>
        <taxon>Hypocreomycetidae</taxon>
        <taxon>Glomerellales</taxon>
        <taxon>Plectosphaerellaceae</taxon>
        <taxon>Verticillium</taxon>
    </lineage>
</organism>
<sequence length="138" mass="15771">MSMYQSPASWYNSGPSRSIYYEQIRLIDATQLRSTQPGNPGNDPGGQFNSSGANKKSRCVFTHALRPHSVHLDQLYLCPQLFFAGPLARSYEPDDKPQRWTWLHPSWLKAAVGKSAIPYYAGSCVFVRIRELSYEWLR</sequence>